<proteinExistence type="predicted"/>
<organism evidence="1">
    <name type="scientific">Serratia fonticola</name>
    <dbReference type="NCBI Taxonomy" id="47917"/>
    <lineage>
        <taxon>Bacteria</taxon>
        <taxon>Pseudomonadati</taxon>
        <taxon>Pseudomonadota</taxon>
        <taxon>Gammaproteobacteria</taxon>
        <taxon>Enterobacterales</taxon>
        <taxon>Yersiniaceae</taxon>
        <taxon>Serratia</taxon>
    </lineage>
</organism>
<gene>
    <name evidence="1" type="ORF">NCTC12965_06853</name>
</gene>
<sequence length="51" mass="5492">MIDLACLLANIVIIPVPVFFSAEQQDWLLESSGADALIGPARQGWITTPLP</sequence>
<accession>A0A4U9W7Z5</accession>
<dbReference type="AlphaFoldDB" id="A0A4U9W7Z5"/>
<reference evidence="1" key="1">
    <citation type="submission" date="2019-05" db="EMBL/GenBank/DDBJ databases">
        <authorList>
            <consortium name="Pathogen Informatics"/>
        </authorList>
    </citation>
    <scope>NUCLEOTIDE SEQUENCE [LARGE SCALE GENOMIC DNA]</scope>
    <source>
        <strain evidence="1">NCTC12965</strain>
    </source>
</reference>
<name>A0A4U9W7Z5_SERFO</name>
<protein>
    <submittedName>
        <fullName evidence="1">Uncharacterized protein</fullName>
    </submittedName>
</protein>
<evidence type="ECO:0000313" key="1">
    <source>
        <dbReference type="EMBL" id="VTR54936.1"/>
    </source>
</evidence>
<dbReference type="EMBL" id="CABEEZ010000133">
    <property type="protein sequence ID" value="VTR54936.1"/>
    <property type="molecule type" value="Genomic_DNA"/>
</dbReference>